<sequence length="533" mass="59219">MTTQPERSDENRAAKTANSRICGIGFRSDDSFDSSSFLSTSCDGKRRSVGSAMKPATLQAQETSLEDSPLTETLKMVKLVVGQSPGVTWNLHEERLTSVSQYAKAAMRWPFKEEQERTIRLPEEDPAIFSLFVAYIYGKTELDIPWDEAIRLYVLADRLQAIAFRRKLFCKVFLCFRSFTLAQVEYVLDNTAAGDPLRRACIKSISERTALHEHASPAARLSAGSGLCRKHAPEILAAHLGMYHELLPQFSSDTDIGSSTTNQEHNKEEGPKHSAVNIAKGTARPSKRTSSGRRRSESQTRPPLSMQELQSDLAQISTTVFTEGPSQLSLSHLSTARPVDIRSSPPQDPIRTRLPDFSGEKKGVDIRVAIQMFGSKYVTPDMSITTLGSGNTGDELWRYIARTSGLTQFALYHFGEPLELAGSNKQLVELRASLGVFLVQNTANALIPGQMASECTVSEMETPTIDARADNKVEFPLPGYHHFQWQVPLVQTPARSRSDVDTRLHQTDLRAVDPYRRIAKPRRSRIATSFSGQ</sequence>
<dbReference type="PANTHER" id="PTHR47843">
    <property type="entry name" value="BTB DOMAIN-CONTAINING PROTEIN-RELATED"/>
    <property type="match status" value="1"/>
</dbReference>
<dbReference type="Gene3D" id="3.30.710.10">
    <property type="entry name" value="Potassium Channel Kv1.1, Chain A"/>
    <property type="match status" value="1"/>
</dbReference>
<dbReference type="AlphaFoldDB" id="A0AAV9QMC6"/>
<evidence type="ECO:0000256" key="1">
    <source>
        <dbReference type="SAM" id="MobiDB-lite"/>
    </source>
</evidence>
<proteinExistence type="predicted"/>
<feature type="region of interest" description="Disordered" evidence="1">
    <location>
        <begin position="329"/>
        <end position="357"/>
    </location>
</feature>
<reference evidence="2 3" key="1">
    <citation type="submission" date="2023-06" db="EMBL/GenBank/DDBJ databases">
        <title>Black Yeasts Isolated from many extreme environments.</title>
        <authorList>
            <person name="Coleine C."/>
            <person name="Stajich J.E."/>
            <person name="Selbmann L."/>
        </authorList>
    </citation>
    <scope>NUCLEOTIDE SEQUENCE [LARGE SCALE GENOMIC DNA]</scope>
    <source>
        <strain evidence="2 3">CCFEE 5887</strain>
    </source>
</reference>
<feature type="compositionally biased region" description="Polar residues" evidence="1">
    <location>
        <begin position="253"/>
        <end position="263"/>
    </location>
</feature>
<keyword evidence="3" id="KW-1185">Reference proteome</keyword>
<dbReference type="InterPro" id="IPR011333">
    <property type="entry name" value="SKP1/BTB/POZ_sf"/>
</dbReference>
<feature type="region of interest" description="Disordered" evidence="1">
    <location>
        <begin position="253"/>
        <end position="310"/>
    </location>
</feature>
<comment type="caution">
    <text evidence="2">The sequence shown here is derived from an EMBL/GenBank/DDBJ whole genome shotgun (WGS) entry which is preliminary data.</text>
</comment>
<evidence type="ECO:0000313" key="2">
    <source>
        <dbReference type="EMBL" id="KAK5544025.1"/>
    </source>
</evidence>
<dbReference type="SUPFAM" id="SSF54695">
    <property type="entry name" value="POZ domain"/>
    <property type="match status" value="1"/>
</dbReference>
<evidence type="ECO:0000313" key="3">
    <source>
        <dbReference type="Proteomes" id="UP001345827"/>
    </source>
</evidence>
<evidence type="ECO:0008006" key="4">
    <source>
        <dbReference type="Google" id="ProtNLM"/>
    </source>
</evidence>
<dbReference type="CDD" id="cd18186">
    <property type="entry name" value="BTB_POZ_ZBTB_KLHL-like"/>
    <property type="match status" value="1"/>
</dbReference>
<dbReference type="EMBL" id="JAXLQG010000002">
    <property type="protein sequence ID" value="KAK5544025.1"/>
    <property type="molecule type" value="Genomic_DNA"/>
</dbReference>
<dbReference type="PANTHER" id="PTHR47843:SF2">
    <property type="entry name" value="BTB DOMAIN-CONTAINING PROTEIN"/>
    <property type="match status" value="1"/>
</dbReference>
<feature type="compositionally biased region" description="Polar residues" evidence="1">
    <location>
        <begin position="299"/>
        <end position="310"/>
    </location>
</feature>
<name>A0AAV9QMC6_9PEZI</name>
<organism evidence="2 3">
    <name type="scientific">Vermiconidia calcicola</name>
    <dbReference type="NCBI Taxonomy" id="1690605"/>
    <lineage>
        <taxon>Eukaryota</taxon>
        <taxon>Fungi</taxon>
        <taxon>Dikarya</taxon>
        <taxon>Ascomycota</taxon>
        <taxon>Pezizomycotina</taxon>
        <taxon>Dothideomycetes</taxon>
        <taxon>Dothideomycetidae</taxon>
        <taxon>Mycosphaerellales</taxon>
        <taxon>Extremaceae</taxon>
        <taxon>Vermiconidia</taxon>
    </lineage>
</organism>
<gene>
    <name evidence="2" type="ORF">LTR25_001640</name>
</gene>
<accession>A0AAV9QMC6</accession>
<dbReference type="Proteomes" id="UP001345827">
    <property type="component" value="Unassembled WGS sequence"/>
</dbReference>
<protein>
    <recommendedName>
        <fullName evidence="4">BTB domain-containing protein</fullName>
    </recommendedName>
</protein>